<accession>A0ABW1NIP4</accession>
<dbReference type="SUPFAM" id="SSF48452">
    <property type="entry name" value="TPR-like"/>
    <property type="match status" value="2"/>
</dbReference>
<dbReference type="InterPro" id="IPR011990">
    <property type="entry name" value="TPR-like_helical_dom_sf"/>
</dbReference>
<comment type="caution">
    <text evidence="2">The sequence shown here is derived from an EMBL/GenBank/DDBJ whole genome shotgun (WGS) entry which is preliminary data.</text>
</comment>
<organism evidence="2 3">
    <name type="scientific">Sphaerisporangium aureirubrum</name>
    <dbReference type="NCBI Taxonomy" id="1544736"/>
    <lineage>
        <taxon>Bacteria</taxon>
        <taxon>Bacillati</taxon>
        <taxon>Actinomycetota</taxon>
        <taxon>Actinomycetes</taxon>
        <taxon>Streptosporangiales</taxon>
        <taxon>Streptosporangiaceae</taxon>
        <taxon>Sphaerisporangium</taxon>
    </lineage>
</organism>
<evidence type="ECO:0000313" key="2">
    <source>
        <dbReference type="EMBL" id="MFC6082790.1"/>
    </source>
</evidence>
<dbReference type="InterPro" id="IPR024983">
    <property type="entry name" value="CHAT_dom"/>
</dbReference>
<reference evidence="3" key="1">
    <citation type="journal article" date="2019" name="Int. J. Syst. Evol. Microbiol.">
        <title>The Global Catalogue of Microorganisms (GCM) 10K type strain sequencing project: providing services to taxonomists for standard genome sequencing and annotation.</title>
        <authorList>
            <consortium name="The Broad Institute Genomics Platform"/>
            <consortium name="The Broad Institute Genome Sequencing Center for Infectious Disease"/>
            <person name="Wu L."/>
            <person name="Ma J."/>
        </authorList>
    </citation>
    <scope>NUCLEOTIDE SEQUENCE [LARGE SCALE GENOMIC DNA]</scope>
    <source>
        <strain evidence="3">JCM 30346</strain>
    </source>
</reference>
<dbReference type="Pfam" id="PF12770">
    <property type="entry name" value="CHAT"/>
    <property type="match status" value="1"/>
</dbReference>
<dbReference type="Gene3D" id="1.25.40.10">
    <property type="entry name" value="Tetratricopeptide repeat domain"/>
    <property type="match status" value="2"/>
</dbReference>
<evidence type="ECO:0000313" key="3">
    <source>
        <dbReference type="Proteomes" id="UP001596137"/>
    </source>
</evidence>
<dbReference type="EMBL" id="JBHSRF010000021">
    <property type="protein sequence ID" value="MFC6082790.1"/>
    <property type="molecule type" value="Genomic_DNA"/>
</dbReference>
<dbReference type="Proteomes" id="UP001596137">
    <property type="component" value="Unassembled WGS sequence"/>
</dbReference>
<keyword evidence="3" id="KW-1185">Reference proteome</keyword>
<name>A0ABW1NIP4_9ACTN</name>
<proteinExistence type="predicted"/>
<sequence>MNLSDALREKGVVEGDVGVLTEALAVGRAAVEGLAGDDPEVPGLLSNVGLVLRERFLLTGAEEDLRETVELSRAGAEQLAEEHPYWAGRMLNLGIALRHLYEHTGDVGALGECVAAHRAALRRLDAGDAAVGRCASGLSAALRRLYLRHGDSGELDEAIEAARVAVGATARGHRRESTRRLNLGGALLTRYERTRVAGDLAEAMAEARQAYDAALPGGPAQADAASLLGLVLQREGERTGDAGRLRESVALARAGVAQARPGEPDRARHLVNLASALLAEYDRTGAEGVLREATRTYDEAIAATPPADSRWADRLLDRGRAYARSHRVAARPDALASAYKAFDAAGGSSSGTPSVRIHAYRAKGRLAGEAGQWGVAAEAYAAALALLPLAAPRHLARADREYGLSDTVGLASEAAAAALAAGDAELAVVLLEEGRGVILGEEFATRDGLRELDGRSAELAREVRRVRALLNDPVTDDLSAPSGGDRRRDLSARWTALVERARAVPGLEGLFGRPTFDEIKGHAAEGPVVLLNAAEHRSDALVLTRDGVRVVPLPGVTLTEAVRRATEFLTATDTTAVAGPAPGDAATGGDVREDAIRGTLRWLWETVVGPVLGTLDLAGTPRVWWCPTGVLTYLPFHAAGPEQGPSALDLVVSSYTPTVRALGHTRTERPEVPVAPLAVSLPRTPGARDLPGAVLEVRILRNLLPGTKFLTGAKATRGAVLKKLPRYGYAHFACHGVSDARRPSDSRLLLADGPLTVADLIRLDLRNGRLAVLLACRTTRTAPDLPDEAVHIAGAFLLAGYAQVVGTLWSLNDLSAVTLTGGLYSAPADPSGSAARALRRAVLKTRATFPGRPSHWAAAVHVGA</sequence>
<dbReference type="RefSeq" id="WP_380753605.1">
    <property type="nucleotide sequence ID" value="NZ_JBHSRF010000021.1"/>
</dbReference>
<protein>
    <submittedName>
        <fullName evidence="2">CHAT domain-containing protein</fullName>
    </submittedName>
</protein>
<feature type="domain" description="CHAT" evidence="1">
    <location>
        <begin position="599"/>
        <end position="864"/>
    </location>
</feature>
<evidence type="ECO:0000259" key="1">
    <source>
        <dbReference type="Pfam" id="PF12770"/>
    </source>
</evidence>
<gene>
    <name evidence="2" type="ORF">ACFP1K_16590</name>
</gene>